<evidence type="ECO:0000313" key="4">
    <source>
        <dbReference type="EMBL" id="TCS41784.1"/>
    </source>
</evidence>
<dbReference type="EMBL" id="SLZR01000005">
    <property type="protein sequence ID" value="TCS41784.1"/>
    <property type="molecule type" value="Genomic_DNA"/>
</dbReference>
<dbReference type="GO" id="GO:0005509">
    <property type="term" value="F:calcium ion binding"/>
    <property type="evidence" value="ECO:0007669"/>
    <property type="project" value="InterPro"/>
</dbReference>
<dbReference type="InterPro" id="IPR008391">
    <property type="entry name" value="AXE1_dom"/>
</dbReference>
<evidence type="ECO:0000256" key="1">
    <source>
        <dbReference type="ARBA" id="ARBA00022801"/>
    </source>
</evidence>
<feature type="chain" id="PRO_5020266976" evidence="2">
    <location>
        <begin position="22"/>
        <end position="622"/>
    </location>
</feature>
<dbReference type="GO" id="GO:0016020">
    <property type="term" value="C:membrane"/>
    <property type="evidence" value="ECO:0007669"/>
    <property type="project" value="InterPro"/>
</dbReference>
<feature type="signal peptide" evidence="2">
    <location>
        <begin position="1"/>
        <end position="21"/>
    </location>
</feature>
<dbReference type="InterPro" id="IPR013783">
    <property type="entry name" value="Ig-like_fold"/>
</dbReference>
<proteinExistence type="predicted"/>
<keyword evidence="5" id="KW-1185">Reference proteome</keyword>
<name>A0A4R3I6P9_9GAMM</name>
<dbReference type="Gene3D" id="2.60.40.10">
    <property type="entry name" value="Immunoglobulins"/>
    <property type="match status" value="1"/>
</dbReference>
<comment type="caution">
    <text evidence="4">The sequence shown here is derived from an EMBL/GenBank/DDBJ whole genome shotgun (WGS) entry which is preliminary data.</text>
</comment>
<dbReference type="InterPro" id="IPR029058">
    <property type="entry name" value="AB_hydrolase_fold"/>
</dbReference>
<evidence type="ECO:0000259" key="3">
    <source>
        <dbReference type="Pfam" id="PF05448"/>
    </source>
</evidence>
<reference evidence="4 5" key="1">
    <citation type="submission" date="2019-03" db="EMBL/GenBank/DDBJ databases">
        <title>Genomic Encyclopedia of Archaeal and Bacterial Type Strains, Phase II (KMG-II): from individual species to whole genera.</title>
        <authorList>
            <person name="Goeker M."/>
        </authorList>
    </citation>
    <scope>NUCLEOTIDE SEQUENCE [LARGE SCALE GENOMIC DNA]</scope>
    <source>
        <strain evidence="4 5">DSM 15388</strain>
    </source>
</reference>
<dbReference type="GO" id="GO:0052689">
    <property type="term" value="F:carboxylic ester hydrolase activity"/>
    <property type="evidence" value="ECO:0007669"/>
    <property type="project" value="UniProtKB-ARBA"/>
</dbReference>
<gene>
    <name evidence="4" type="ORF">BCF53_105212</name>
</gene>
<dbReference type="SUPFAM" id="SSF53474">
    <property type="entry name" value="alpha/beta-Hydrolases"/>
    <property type="match status" value="1"/>
</dbReference>
<dbReference type="Pfam" id="PF05448">
    <property type="entry name" value="AXE1"/>
    <property type="match status" value="1"/>
</dbReference>
<dbReference type="GO" id="GO:0006508">
    <property type="term" value="P:proteolysis"/>
    <property type="evidence" value="ECO:0007669"/>
    <property type="project" value="InterPro"/>
</dbReference>
<evidence type="ECO:0000256" key="2">
    <source>
        <dbReference type="SAM" id="SignalP"/>
    </source>
</evidence>
<dbReference type="Gene3D" id="3.40.50.1820">
    <property type="entry name" value="alpha/beta hydrolase"/>
    <property type="match status" value="1"/>
</dbReference>
<dbReference type="InterPro" id="IPR002471">
    <property type="entry name" value="Pept_S9_AS"/>
</dbReference>
<dbReference type="GO" id="GO:0004252">
    <property type="term" value="F:serine-type endopeptidase activity"/>
    <property type="evidence" value="ECO:0007669"/>
    <property type="project" value="InterPro"/>
</dbReference>
<dbReference type="InterPro" id="IPR050261">
    <property type="entry name" value="FrsA_esterase"/>
</dbReference>
<feature type="domain" description="Acetyl xylan esterase" evidence="3">
    <location>
        <begin position="159"/>
        <end position="315"/>
    </location>
</feature>
<dbReference type="Proteomes" id="UP000295793">
    <property type="component" value="Unassembled WGS sequence"/>
</dbReference>
<dbReference type="PROSITE" id="PS00708">
    <property type="entry name" value="PRO_ENDOPEP_SER"/>
    <property type="match status" value="1"/>
</dbReference>
<dbReference type="AlphaFoldDB" id="A0A4R3I6P9"/>
<organism evidence="4 5">
    <name type="scientific">Reinekea marinisedimentorum</name>
    <dbReference type="NCBI Taxonomy" id="230495"/>
    <lineage>
        <taxon>Bacteria</taxon>
        <taxon>Pseudomonadati</taxon>
        <taxon>Pseudomonadota</taxon>
        <taxon>Gammaproteobacteria</taxon>
        <taxon>Oceanospirillales</taxon>
        <taxon>Saccharospirillaceae</taxon>
        <taxon>Reinekea</taxon>
    </lineage>
</organism>
<keyword evidence="1" id="KW-0378">Hydrolase</keyword>
<dbReference type="PROSITE" id="PS51257">
    <property type="entry name" value="PROKAR_LIPOPROTEIN"/>
    <property type="match status" value="1"/>
</dbReference>
<dbReference type="PANTHER" id="PTHR22946:SF9">
    <property type="entry name" value="POLYKETIDE TRANSFERASE AF380"/>
    <property type="match status" value="1"/>
</dbReference>
<keyword evidence="2" id="KW-0732">Signal</keyword>
<sequence>MYRTSMLIVIFSSFIVGCNVASFNEADNTEVTSIELTLENAEEEVAYSANLYDYVAYDTRLTELDLSMNNAPDWLSIDTDGNLYGTPTETDIGDYSWQINLNDNYTATASLTVLSREGALVVALGELTEAPDVFDENGDELAIDTSSGELQAIFFDALDYEGNSTRAYAWIGIPADITTPVPAMVLVHGGGGTAYSDWVEEWNERGYAAISIAVEGQTDEASSTGGWSKHEWAGPSRSGIYNDANPERSSLYVDVPDQWMYHAVADTILANSLLRSIDVIDADKIGVMGISWGGVITSTVMGLDDRFALAIPVYGCGHLYDAENWWSNTLSYNTLYKEVWDPMVRMDNATMPSLWLSWSGDNNFGMDSFAYSYEAAAGDHMVSLIPDMGHGHGAGWNPSDSYEFAESIFSTGISWFEQISLSEDAQPGDDVSMNFISTKELTSYSLRYTTGTGFTGDLDWLDETATLTESIDGSYSIDATLPDGTTGWYFSLTDDDVYASSDYSEIIHLFTSPEQELQLQVAGGDSTASGEIELSFTGPTNIDIQKMEFNGSDYADAFSVDLEPEIELDADYPTETLTVTFDNSVAELESGSSVTATLTFTWEHLDGGSDSLDLFVTATIAQ</sequence>
<dbReference type="InterPro" id="IPR015919">
    <property type="entry name" value="Cadherin-like_sf"/>
</dbReference>
<dbReference type="PANTHER" id="PTHR22946">
    <property type="entry name" value="DIENELACTONE HYDROLASE DOMAIN-CONTAINING PROTEIN-RELATED"/>
    <property type="match status" value="1"/>
</dbReference>
<evidence type="ECO:0000313" key="5">
    <source>
        <dbReference type="Proteomes" id="UP000295793"/>
    </source>
</evidence>
<dbReference type="Pfam" id="PF05345">
    <property type="entry name" value="He_PIG"/>
    <property type="match status" value="1"/>
</dbReference>
<accession>A0A4R3I6P9</accession>
<dbReference type="OrthoDB" id="9806163at2"/>
<dbReference type="SUPFAM" id="SSF49313">
    <property type="entry name" value="Cadherin-like"/>
    <property type="match status" value="1"/>
</dbReference>
<protein>
    <submittedName>
        <fullName evidence="4">Acetyl xylan esterase AXE1</fullName>
    </submittedName>
</protein>